<sequence>MKKYTVETAVGVFVLVGLLCVTYLTVKLGKMELFGGDEYHVYARFNDVTGLGTGAFVEMAGVRVGKVASIGLDPGDHAAVVELRIQNDVKLTDDAIVSIKTSGLIGDKYVKISPGGSGVFVGPGDMLVETESSVDLTDLIGKYVFGGVK</sequence>
<dbReference type="InterPro" id="IPR003399">
    <property type="entry name" value="Mce/MlaD"/>
</dbReference>
<comment type="caution">
    <text evidence="3">The sequence shown here is derived from an EMBL/GenBank/DDBJ whole genome shotgun (WGS) entry which is preliminary data.</text>
</comment>
<accession>A0A0W8G363</accession>
<dbReference type="AlphaFoldDB" id="A0A0W8G363"/>
<dbReference type="GO" id="GO:0005543">
    <property type="term" value="F:phospholipid binding"/>
    <property type="evidence" value="ECO:0007669"/>
    <property type="project" value="TreeGrafter"/>
</dbReference>
<dbReference type="InterPro" id="IPR052336">
    <property type="entry name" value="MlaD_Phospholipid_Transporter"/>
</dbReference>
<protein>
    <submittedName>
        <fullName evidence="3">Mce-related</fullName>
    </submittedName>
</protein>
<proteinExistence type="predicted"/>
<feature type="transmembrane region" description="Helical" evidence="1">
    <location>
        <begin position="6"/>
        <end position="26"/>
    </location>
</feature>
<name>A0A0W8G363_9ZZZZ</name>
<evidence type="ECO:0000313" key="3">
    <source>
        <dbReference type="EMBL" id="KUG27608.1"/>
    </source>
</evidence>
<evidence type="ECO:0000259" key="2">
    <source>
        <dbReference type="Pfam" id="PF02470"/>
    </source>
</evidence>
<dbReference type="PANTHER" id="PTHR33371:SF4">
    <property type="entry name" value="INTERMEMBRANE PHOSPHOLIPID TRANSPORT SYSTEM BINDING PROTEIN MLAD"/>
    <property type="match status" value="1"/>
</dbReference>
<organism evidence="3">
    <name type="scientific">hydrocarbon metagenome</name>
    <dbReference type="NCBI Taxonomy" id="938273"/>
    <lineage>
        <taxon>unclassified sequences</taxon>
        <taxon>metagenomes</taxon>
        <taxon>ecological metagenomes</taxon>
    </lineage>
</organism>
<keyword evidence="1" id="KW-1133">Transmembrane helix</keyword>
<dbReference type="PANTHER" id="PTHR33371">
    <property type="entry name" value="INTERMEMBRANE PHOSPHOLIPID TRANSPORT SYSTEM BINDING PROTEIN MLAD-RELATED"/>
    <property type="match status" value="1"/>
</dbReference>
<feature type="domain" description="Mce/MlaD" evidence="2">
    <location>
        <begin position="38"/>
        <end position="115"/>
    </location>
</feature>
<dbReference type="EMBL" id="LNQE01000310">
    <property type="protein sequence ID" value="KUG27608.1"/>
    <property type="molecule type" value="Genomic_DNA"/>
</dbReference>
<gene>
    <name evidence="3" type="ORF">ASZ90_002548</name>
</gene>
<evidence type="ECO:0000256" key="1">
    <source>
        <dbReference type="SAM" id="Phobius"/>
    </source>
</evidence>
<keyword evidence="1" id="KW-0812">Transmembrane</keyword>
<reference evidence="3" key="1">
    <citation type="journal article" date="2015" name="Proc. Natl. Acad. Sci. U.S.A.">
        <title>Networks of energetic and metabolic interactions define dynamics in microbial communities.</title>
        <authorList>
            <person name="Embree M."/>
            <person name="Liu J.K."/>
            <person name="Al-Bassam M.M."/>
            <person name="Zengler K."/>
        </authorList>
    </citation>
    <scope>NUCLEOTIDE SEQUENCE</scope>
</reference>
<dbReference type="Pfam" id="PF02470">
    <property type="entry name" value="MlaD"/>
    <property type="match status" value="1"/>
</dbReference>
<keyword evidence="1" id="KW-0472">Membrane</keyword>
<dbReference type="NCBIfam" id="TIGR04430">
    <property type="entry name" value="OM_asym_MlaD"/>
    <property type="match status" value="1"/>
</dbReference>
<dbReference type="InterPro" id="IPR030970">
    <property type="entry name" value="ABC_MlaD"/>
</dbReference>
<dbReference type="GO" id="GO:0005548">
    <property type="term" value="F:phospholipid transporter activity"/>
    <property type="evidence" value="ECO:0007669"/>
    <property type="project" value="TreeGrafter"/>
</dbReference>